<dbReference type="PROSITE" id="PS00894">
    <property type="entry name" value="HTH_DEOR_1"/>
    <property type="match status" value="1"/>
</dbReference>
<dbReference type="InterPro" id="IPR036388">
    <property type="entry name" value="WH-like_DNA-bd_sf"/>
</dbReference>
<dbReference type="InterPro" id="IPR036390">
    <property type="entry name" value="WH_DNA-bd_sf"/>
</dbReference>
<dbReference type="Pfam" id="PF08220">
    <property type="entry name" value="HTH_DeoR"/>
    <property type="match status" value="1"/>
</dbReference>
<dbReference type="InterPro" id="IPR018356">
    <property type="entry name" value="Tscrpt_reg_HTH_DeoR_CS"/>
</dbReference>
<keyword evidence="3" id="KW-0805">Transcription regulation</keyword>
<dbReference type="InterPro" id="IPR014036">
    <property type="entry name" value="DeoR-like_C"/>
</dbReference>
<dbReference type="PROSITE" id="PS51000">
    <property type="entry name" value="HTH_DEOR_2"/>
    <property type="match status" value="1"/>
</dbReference>
<dbReference type="OrthoDB" id="7688673at2"/>
<comment type="caution">
    <text evidence="8">The sequence shown here is derived from an EMBL/GenBank/DDBJ whole genome shotgun (WGS) entry which is preliminary data.</text>
</comment>
<dbReference type="Proteomes" id="UP000325957">
    <property type="component" value="Unassembled WGS sequence"/>
</dbReference>
<dbReference type="PRINTS" id="PR00037">
    <property type="entry name" value="HTHLACR"/>
</dbReference>
<keyword evidence="9" id="KW-1185">Reference proteome</keyword>
<dbReference type="AlphaFoldDB" id="A0A5J5KYI3"/>
<evidence type="ECO:0000256" key="3">
    <source>
        <dbReference type="ARBA" id="ARBA00023015"/>
    </source>
</evidence>
<dbReference type="RefSeq" id="WP_158033400.1">
    <property type="nucleotide sequence ID" value="NZ_ML708614.1"/>
</dbReference>
<dbReference type="GO" id="GO:0003700">
    <property type="term" value="F:DNA-binding transcription factor activity"/>
    <property type="evidence" value="ECO:0007669"/>
    <property type="project" value="InterPro"/>
</dbReference>
<dbReference type="InterPro" id="IPR001034">
    <property type="entry name" value="DeoR_HTH"/>
</dbReference>
<dbReference type="Gene3D" id="1.10.10.10">
    <property type="entry name" value="Winged helix-like DNA-binding domain superfamily/Winged helix DNA-binding domain"/>
    <property type="match status" value="1"/>
</dbReference>
<dbReference type="InterPro" id="IPR050313">
    <property type="entry name" value="Carb_Metab_HTH_regulators"/>
</dbReference>
<keyword evidence="4" id="KW-0238">DNA-binding</keyword>
<dbReference type="InterPro" id="IPR037171">
    <property type="entry name" value="NagB/RpiA_transferase-like"/>
</dbReference>
<reference evidence="8 9" key="1">
    <citation type="submission" date="2019-05" db="EMBL/GenBank/DDBJ databases">
        <title>Kocuria coralli sp. nov., a novel actinobacterium isolated from coral reef seawater.</title>
        <authorList>
            <person name="Li J."/>
        </authorList>
    </citation>
    <scope>NUCLEOTIDE SEQUENCE [LARGE SCALE GENOMIC DNA]</scope>
    <source>
        <strain evidence="8 9">SCSIO 13007</strain>
    </source>
</reference>
<feature type="domain" description="HTH deoR-type" evidence="7">
    <location>
        <begin position="3"/>
        <end position="58"/>
    </location>
</feature>
<dbReference type="SMART" id="SM01134">
    <property type="entry name" value="DeoRC"/>
    <property type="match status" value="1"/>
</dbReference>
<sequence length="262" mass="28076">MFAEERQAEIARLVGATRRVSGADLARRFAVTMETIRRDLAALESEGVLRRVHGGAVSLARTDSVEQSLDTRETLKTPAKRRIAAAALEYLEFMEATSVALDAGSTVETLADALASRQANPADQQLLVMTHALHVAGRLADQPEILLELVGGRVRTLTWAASGVFTAEQYSRYRCDIAFLGCNGVAAGFGFSTPELPEAAVKTAIVNSARKVVVLCDAEKHDHENFARFATFAQVDVLITDAAPAGRLARALEDGGVEVIVA</sequence>
<evidence type="ECO:0000256" key="6">
    <source>
        <dbReference type="ARBA" id="ARBA00024937"/>
    </source>
</evidence>
<dbReference type="EMBL" id="SZWF01000005">
    <property type="protein sequence ID" value="KAA9394729.1"/>
    <property type="molecule type" value="Genomic_DNA"/>
</dbReference>
<dbReference type="Gene3D" id="3.40.50.1360">
    <property type="match status" value="1"/>
</dbReference>
<evidence type="ECO:0000259" key="7">
    <source>
        <dbReference type="PROSITE" id="PS51000"/>
    </source>
</evidence>
<evidence type="ECO:0000313" key="8">
    <source>
        <dbReference type="EMBL" id="KAA9394729.1"/>
    </source>
</evidence>
<comment type="function">
    <text evidence="6">Repressor of the lactose catabolism operon. Galactose-6-phosphate is the inducer.</text>
</comment>
<dbReference type="GO" id="GO:0003677">
    <property type="term" value="F:DNA binding"/>
    <property type="evidence" value="ECO:0007669"/>
    <property type="project" value="UniProtKB-KW"/>
</dbReference>
<dbReference type="SUPFAM" id="SSF100950">
    <property type="entry name" value="NagB/RpiA/CoA transferase-like"/>
    <property type="match status" value="1"/>
</dbReference>
<evidence type="ECO:0000313" key="9">
    <source>
        <dbReference type="Proteomes" id="UP000325957"/>
    </source>
</evidence>
<dbReference type="SMART" id="SM00420">
    <property type="entry name" value="HTH_DEOR"/>
    <property type="match status" value="1"/>
</dbReference>
<dbReference type="SUPFAM" id="SSF46785">
    <property type="entry name" value="Winged helix' DNA-binding domain"/>
    <property type="match status" value="1"/>
</dbReference>
<accession>A0A5J5KYI3</accession>
<proteinExistence type="predicted"/>
<evidence type="ECO:0000256" key="5">
    <source>
        <dbReference type="ARBA" id="ARBA00023163"/>
    </source>
</evidence>
<dbReference type="PANTHER" id="PTHR30363:SF4">
    <property type="entry name" value="GLYCEROL-3-PHOSPHATE REGULON REPRESSOR"/>
    <property type="match status" value="1"/>
</dbReference>
<keyword evidence="2" id="KW-0678">Repressor</keyword>
<dbReference type="Pfam" id="PF00455">
    <property type="entry name" value="DeoRC"/>
    <property type="match status" value="1"/>
</dbReference>
<evidence type="ECO:0000256" key="1">
    <source>
        <dbReference type="ARBA" id="ARBA00021390"/>
    </source>
</evidence>
<dbReference type="PANTHER" id="PTHR30363">
    <property type="entry name" value="HTH-TYPE TRANSCRIPTIONAL REGULATOR SRLR-RELATED"/>
    <property type="match status" value="1"/>
</dbReference>
<keyword evidence="5" id="KW-0804">Transcription</keyword>
<organism evidence="8 9">
    <name type="scientific">Kocuria coralli</name>
    <dbReference type="NCBI Taxonomy" id="1461025"/>
    <lineage>
        <taxon>Bacteria</taxon>
        <taxon>Bacillati</taxon>
        <taxon>Actinomycetota</taxon>
        <taxon>Actinomycetes</taxon>
        <taxon>Micrococcales</taxon>
        <taxon>Micrococcaceae</taxon>
        <taxon>Kocuria</taxon>
    </lineage>
</organism>
<name>A0A5J5KYI3_9MICC</name>
<gene>
    <name evidence="8" type="ORF">FCK90_06060</name>
</gene>
<evidence type="ECO:0000256" key="4">
    <source>
        <dbReference type="ARBA" id="ARBA00023125"/>
    </source>
</evidence>
<evidence type="ECO:0000256" key="2">
    <source>
        <dbReference type="ARBA" id="ARBA00022491"/>
    </source>
</evidence>
<protein>
    <recommendedName>
        <fullName evidence="1">Lactose phosphotransferase system repressor</fullName>
    </recommendedName>
</protein>